<dbReference type="Proteomes" id="UP000005561">
    <property type="component" value="Unassembled WGS sequence"/>
</dbReference>
<dbReference type="AlphaFoldDB" id="C6LD17"/>
<evidence type="ECO:0000313" key="2">
    <source>
        <dbReference type="Proteomes" id="UP000005561"/>
    </source>
</evidence>
<sequence>MNEREEQDMKHIKKTMPALILVFSGMLLAQHFPVQAGLIVEESETGKKIMEQSAEPETYAPEPDIIIKDENKKEIPAKAEYEGVSFEIESVFIGREIGDHDKDRIDFWEEEVDEQGNLLGEERYVWISLTAKNETEQEKEILINSFRLVNVSEKNVLTGTGAEMRYINPEQKLADNPSKRFHCFFAPGEEKSLEVGYILPEEPEGELYYHIGVWGTFENADCVLVHLEEK</sequence>
<evidence type="ECO:0008006" key="3">
    <source>
        <dbReference type="Google" id="ProtNLM"/>
    </source>
</evidence>
<evidence type="ECO:0000313" key="1">
    <source>
        <dbReference type="EMBL" id="EET61500.1"/>
    </source>
</evidence>
<protein>
    <recommendedName>
        <fullName evidence="3">DUF4352 domain-containing protein</fullName>
    </recommendedName>
</protein>
<keyword evidence="2" id="KW-1185">Reference proteome</keyword>
<name>C6LD17_9FIRM</name>
<organism evidence="1 2">
    <name type="scientific">Marvinbryantia formatexigens DSM 14469</name>
    <dbReference type="NCBI Taxonomy" id="478749"/>
    <lineage>
        <taxon>Bacteria</taxon>
        <taxon>Bacillati</taxon>
        <taxon>Bacillota</taxon>
        <taxon>Clostridia</taxon>
        <taxon>Lachnospirales</taxon>
        <taxon>Lachnospiraceae</taxon>
        <taxon>Marvinbryantia</taxon>
    </lineage>
</organism>
<proteinExistence type="predicted"/>
<reference evidence="1" key="1">
    <citation type="submission" date="2009-07" db="EMBL/GenBank/DDBJ databases">
        <authorList>
            <person name="Weinstock G."/>
            <person name="Sodergren E."/>
            <person name="Clifton S."/>
            <person name="Fulton L."/>
            <person name="Fulton B."/>
            <person name="Courtney L."/>
            <person name="Fronick C."/>
            <person name="Harrison M."/>
            <person name="Strong C."/>
            <person name="Farmer C."/>
            <person name="Delahaunty K."/>
            <person name="Markovic C."/>
            <person name="Hall O."/>
            <person name="Minx P."/>
            <person name="Tomlinson C."/>
            <person name="Mitreva M."/>
            <person name="Nelson J."/>
            <person name="Hou S."/>
            <person name="Wollam A."/>
            <person name="Pepin K.H."/>
            <person name="Johnson M."/>
            <person name="Bhonagiri V."/>
            <person name="Nash W.E."/>
            <person name="Warren W."/>
            <person name="Chinwalla A."/>
            <person name="Mardis E.R."/>
            <person name="Wilson R.K."/>
        </authorList>
    </citation>
    <scope>NUCLEOTIDE SEQUENCE [LARGE SCALE GENOMIC DNA]</scope>
    <source>
        <strain evidence="1">DSM 14469</strain>
    </source>
</reference>
<accession>C6LD17</accession>
<dbReference type="EMBL" id="ACCL02000006">
    <property type="protein sequence ID" value="EET61500.1"/>
    <property type="molecule type" value="Genomic_DNA"/>
</dbReference>
<comment type="caution">
    <text evidence="1">The sequence shown here is derived from an EMBL/GenBank/DDBJ whole genome shotgun (WGS) entry which is preliminary data.</text>
</comment>
<gene>
    <name evidence="1" type="ORF">BRYFOR_06675</name>
</gene>
<dbReference type="STRING" id="168384.SAMN05660368_01610"/>